<dbReference type="PANTHER" id="PTHR21666">
    <property type="entry name" value="PEPTIDASE-RELATED"/>
    <property type="match status" value="1"/>
</dbReference>
<feature type="compositionally biased region" description="Low complexity" evidence="2">
    <location>
        <begin position="24"/>
        <end position="42"/>
    </location>
</feature>
<proteinExistence type="predicted"/>
<evidence type="ECO:0000313" key="5">
    <source>
        <dbReference type="Proteomes" id="UP001139031"/>
    </source>
</evidence>
<sequence>MTLSLRTSSSIALAVVLACGGAEEPATPADAASDAAAVEQAPAEPPPPPRDPFTAEDIEAARPGLRFGWPVESPHITSYFGWRTNPMTGVGTKLHRGLDLRGGIGDLILSIGPGVVVFAGRDILLGNLVIVDHGLGVTSYYGHMHDLLVHVGLPVDRGTALGLVGNTGRSEAPHLHLTVKIGALAVDPLWLIGAPLHGYPGLPALAEADTDAEY</sequence>
<dbReference type="Gene3D" id="2.70.70.10">
    <property type="entry name" value="Glucose Permease (Domain IIA)"/>
    <property type="match status" value="1"/>
</dbReference>
<dbReference type="PROSITE" id="PS51257">
    <property type="entry name" value="PROKAR_LIPOPROTEIN"/>
    <property type="match status" value="1"/>
</dbReference>
<keyword evidence="1" id="KW-0732">Signal</keyword>
<reference evidence="4" key="1">
    <citation type="submission" date="2021-08" db="EMBL/GenBank/DDBJ databases">
        <authorList>
            <person name="Stevens D.C."/>
        </authorList>
    </citation>
    <scope>NUCLEOTIDE SEQUENCE</scope>
    <source>
        <strain evidence="4">DSM 53165</strain>
    </source>
</reference>
<dbReference type="InterPro" id="IPR016047">
    <property type="entry name" value="M23ase_b-sheet_dom"/>
</dbReference>
<evidence type="ECO:0000313" key="4">
    <source>
        <dbReference type="EMBL" id="MBZ5713285.1"/>
    </source>
</evidence>
<accession>A0ABS7TYL0</accession>
<evidence type="ECO:0000256" key="1">
    <source>
        <dbReference type="ARBA" id="ARBA00022729"/>
    </source>
</evidence>
<protein>
    <submittedName>
        <fullName evidence="4">M23 family metallopeptidase</fullName>
    </submittedName>
</protein>
<dbReference type="InterPro" id="IPR050570">
    <property type="entry name" value="Cell_wall_metabolism_enzyme"/>
</dbReference>
<organism evidence="4 5">
    <name type="scientific">Nannocystis pusilla</name>
    <dbReference type="NCBI Taxonomy" id="889268"/>
    <lineage>
        <taxon>Bacteria</taxon>
        <taxon>Pseudomonadati</taxon>
        <taxon>Myxococcota</taxon>
        <taxon>Polyangia</taxon>
        <taxon>Nannocystales</taxon>
        <taxon>Nannocystaceae</taxon>
        <taxon>Nannocystis</taxon>
    </lineage>
</organism>
<dbReference type="SUPFAM" id="SSF51261">
    <property type="entry name" value="Duplicated hybrid motif"/>
    <property type="match status" value="1"/>
</dbReference>
<feature type="region of interest" description="Disordered" evidence="2">
    <location>
        <begin position="24"/>
        <end position="55"/>
    </location>
</feature>
<dbReference type="InterPro" id="IPR011055">
    <property type="entry name" value="Dup_hybrid_motif"/>
</dbReference>
<dbReference type="CDD" id="cd12797">
    <property type="entry name" value="M23_peptidase"/>
    <property type="match status" value="1"/>
</dbReference>
<dbReference type="Pfam" id="PF01551">
    <property type="entry name" value="Peptidase_M23"/>
    <property type="match status" value="1"/>
</dbReference>
<evidence type="ECO:0000259" key="3">
    <source>
        <dbReference type="Pfam" id="PF01551"/>
    </source>
</evidence>
<dbReference type="RefSeq" id="WP_224195029.1">
    <property type="nucleotide sequence ID" value="NZ_JAIRAU010000040.1"/>
</dbReference>
<gene>
    <name evidence="4" type="ORF">K7C98_28960</name>
</gene>
<name>A0ABS7TYL0_9BACT</name>
<evidence type="ECO:0000256" key="2">
    <source>
        <dbReference type="SAM" id="MobiDB-lite"/>
    </source>
</evidence>
<comment type="caution">
    <text evidence="4">The sequence shown here is derived from an EMBL/GenBank/DDBJ whole genome shotgun (WGS) entry which is preliminary data.</text>
</comment>
<dbReference type="EMBL" id="JAIRAU010000040">
    <property type="protein sequence ID" value="MBZ5713285.1"/>
    <property type="molecule type" value="Genomic_DNA"/>
</dbReference>
<dbReference type="PANTHER" id="PTHR21666:SF289">
    <property type="entry name" value="L-ALA--D-GLU ENDOPEPTIDASE"/>
    <property type="match status" value="1"/>
</dbReference>
<dbReference type="Proteomes" id="UP001139031">
    <property type="component" value="Unassembled WGS sequence"/>
</dbReference>
<feature type="domain" description="M23ase beta-sheet core" evidence="3">
    <location>
        <begin position="94"/>
        <end position="188"/>
    </location>
</feature>
<keyword evidence="5" id="KW-1185">Reference proteome</keyword>